<evidence type="ECO:0000256" key="2">
    <source>
        <dbReference type="ARBA" id="ARBA00022825"/>
    </source>
</evidence>
<reference evidence="5 6" key="1">
    <citation type="submission" date="2020-08" db="EMBL/GenBank/DDBJ databases">
        <title>Edaphobacter telluris sp. nov. and Acidobacterium dinghuensis sp. nov., two acidobacteria isolated from forest soil.</title>
        <authorList>
            <person name="Fu J."/>
            <person name="Qiu L."/>
        </authorList>
    </citation>
    <scope>NUCLEOTIDE SEQUENCE [LARGE SCALE GENOMIC DNA]</scope>
    <source>
        <strain evidence="5">4Y35</strain>
    </source>
</reference>
<dbReference type="AlphaFoldDB" id="A0A7G8BDC6"/>
<dbReference type="PANTHER" id="PTHR42776">
    <property type="entry name" value="SERINE PEPTIDASE S9 FAMILY MEMBER"/>
    <property type="match status" value="1"/>
</dbReference>
<evidence type="ECO:0000259" key="4">
    <source>
        <dbReference type="Pfam" id="PF00326"/>
    </source>
</evidence>
<dbReference type="GO" id="GO:0004252">
    <property type="term" value="F:serine-type endopeptidase activity"/>
    <property type="evidence" value="ECO:0007669"/>
    <property type="project" value="TreeGrafter"/>
</dbReference>
<dbReference type="PANTHER" id="PTHR42776:SF27">
    <property type="entry name" value="DIPEPTIDYL PEPTIDASE FAMILY MEMBER 6"/>
    <property type="match status" value="1"/>
</dbReference>
<dbReference type="Gene3D" id="2.120.10.30">
    <property type="entry name" value="TolB, C-terminal domain"/>
    <property type="match status" value="2"/>
</dbReference>
<keyword evidence="6" id="KW-1185">Reference proteome</keyword>
<protein>
    <submittedName>
        <fullName evidence="5">S9 family peptidase</fullName>
    </submittedName>
</protein>
<keyword evidence="2" id="KW-0645">Protease</keyword>
<keyword evidence="2" id="KW-0720">Serine protease</keyword>
<evidence type="ECO:0000256" key="1">
    <source>
        <dbReference type="ARBA" id="ARBA00022801"/>
    </source>
</evidence>
<dbReference type="Pfam" id="PF00326">
    <property type="entry name" value="Peptidase_S9"/>
    <property type="match status" value="1"/>
</dbReference>
<organism evidence="5 6">
    <name type="scientific">Alloacidobacterium dinghuense</name>
    <dbReference type="NCBI Taxonomy" id="2763107"/>
    <lineage>
        <taxon>Bacteria</taxon>
        <taxon>Pseudomonadati</taxon>
        <taxon>Acidobacteriota</taxon>
        <taxon>Terriglobia</taxon>
        <taxon>Terriglobales</taxon>
        <taxon>Acidobacteriaceae</taxon>
        <taxon>Alloacidobacterium</taxon>
    </lineage>
</organism>
<dbReference type="RefSeq" id="WP_186740496.1">
    <property type="nucleotide sequence ID" value="NZ_CP060394.1"/>
</dbReference>
<dbReference type="SUPFAM" id="SSF53474">
    <property type="entry name" value="alpha/beta-Hydrolases"/>
    <property type="match status" value="1"/>
</dbReference>
<dbReference type="KEGG" id="adin:H7849_15505"/>
<gene>
    <name evidence="5" type="ORF">H7849_15505</name>
</gene>
<dbReference type="Pfam" id="PF07676">
    <property type="entry name" value="PD40"/>
    <property type="match status" value="2"/>
</dbReference>
<evidence type="ECO:0000256" key="3">
    <source>
        <dbReference type="SAM" id="SignalP"/>
    </source>
</evidence>
<dbReference type="InterPro" id="IPR001375">
    <property type="entry name" value="Peptidase_S9_cat"/>
</dbReference>
<dbReference type="Proteomes" id="UP000515312">
    <property type="component" value="Chromosome"/>
</dbReference>
<feature type="chain" id="PRO_5028867604" evidence="3">
    <location>
        <begin position="21"/>
        <end position="684"/>
    </location>
</feature>
<feature type="domain" description="Peptidase S9 prolyl oligopeptidase catalytic" evidence="4">
    <location>
        <begin position="481"/>
        <end position="683"/>
    </location>
</feature>
<dbReference type="Gene3D" id="3.40.50.1820">
    <property type="entry name" value="alpha/beta hydrolase"/>
    <property type="match status" value="1"/>
</dbReference>
<dbReference type="GO" id="GO:0006508">
    <property type="term" value="P:proteolysis"/>
    <property type="evidence" value="ECO:0007669"/>
    <property type="project" value="InterPro"/>
</dbReference>
<dbReference type="InterPro" id="IPR011042">
    <property type="entry name" value="6-blade_b-propeller_TolB-like"/>
</dbReference>
<feature type="signal peptide" evidence="3">
    <location>
        <begin position="1"/>
        <end position="20"/>
    </location>
</feature>
<dbReference type="InterPro" id="IPR011659">
    <property type="entry name" value="WD40"/>
</dbReference>
<keyword evidence="3" id="KW-0732">Signal</keyword>
<proteinExistence type="predicted"/>
<dbReference type="EMBL" id="CP060394">
    <property type="protein sequence ID" value="QNI30546.1"/>
    <property type="molecule type" value="Genomic_DNA"/>
</dbReference>
<evidence type="ECO:0000313" key="5">
    <source>
        <dbReference type="EMBL" id="QNI30546.1"/>
    </source>
</evidence>
<evidence type="ECO:0000313" key="6">
    <source>
        <dbReference type="Proteomes" id="UP000515312"/>
    </source>
</evidence>
<dbReference type="SUPFAM" id="SSF82171">
    <property type="entry name" value="DPP6 N-terminal domain-like"/>
    <property type="match status" value="1"/>
</dbReference>
<keyword evidence="1" id="KW-0378">Hydrolase</keyword>
<sequence length="684" mass="75686">MKSASLLVILSVACTSFSHAQTKIVDPSDIANLKRVSDPQISPDGKLVAYVVNTPVAAGAHKDAHIWITSSDEAGHAQPFIMSAGTDTDPAWSPDGESIAFLSDRKNPLADPSHAPFQFSLTGVEGRGDLEWPDNKKDGSDPGMQLWLISLHGGEAAPLTNIVGGIKTFKWSKDGKSIAFIRTDQDTAQQRERKKQKNDETVVDHDYKFDRLWLYDVAQHQARPLTKADVNIDAFDWSPNGSQIVARISPTPRIDDYWRVSKIQILNASTGLAEKTIEEHAGYIEPRWSSDGHAIAFSQMTAKQITDQHVIYNLSDGKQILVENSFPGTVEQMEWLPDSKGLLAQATERAHTIVLKIDAVTGKSSPVEGVTTSAGEIHLSNDGKKFAFLGQTPVQPDEVWVYTDGHASLLTETNPQVKDWKLGAEREISWKSSKDGRAIHGVVDLPPGYEEGKHYKTIVHIHGGPEEAWTIGWHGNWYNYAAMLASHGFVVLLPDPRGSDGAGPAYTEANFQDWGGADFQDVMDGVDFLVAKGIADPDQLAVGGWSFGGFMTAWTVTHTNRFKAAMVGAGVTDLFSMATTTDISPSFETGYFGDFQTYRKVYDEHSPVRYLDQCHTPVLVLHGEADPRVPISQGEEFFNGLRFLGRDTVMVRYPREPHIFTEREHQIDSLSRILNWYESRLNKQ</sequence>
<name>A0A7G8BDC6_9BACT</name>
<dbReference type="InterPro" id="IPR029058">
    <property type="entry name" value="AB_hydrolase_fold"/>
</dbReference>
<accession>A0A7G8BDC6</accession>